<name>A0ABN1YT59_9MICO</name>
<feature type="compositionally biased region" description="Acidic residues" evidence="1">
    <location>
        <begin position="573"/>
        <end position="582"/>
    </location>
</feature>
<reference evidence="4 5" key="1">
    <citation type="journal article" date="2019" name="Int. J. Syst. Evol. Microbiol.">
        <title>The Global Catalogue of Microorganisms (GCM) 10K type strain sequencing project: providing services to taxonomists for standard genome sequencing and annotation.</title>
        <authorList>
            <consortium name="The Broad Institute Genomics Platform"/>
            <consortium name="The Broad Institute Genome Sequencing Center for Infectious Disease"/>
            <person name="Wu L."/>
            <person name="Ma J."/>
        </authorList>
    </citation>
    <scope>NUCLEOTIDE SEQUENCE [LARGE SCALE GENOMIC DNA]</scope>
    <source>
        <strain evidence="4 5">JCM 12398</strain>
    </source>
</reference>
<evidence type="ECO:0000313" key="5">
    <source>
        <dbReference type="Proteomes" id="UP001501266"/>
    </source>
</evidence>
<dbReference type="Gene3D" id="3.10.620.30">
    <property type="match status" value="1"/>
</dbReference>
<dbReference type="Pfam" id="PF11992">
    <property type="entry name" value="TgpA_N"/>
    <property type="match status" value="1"/>
</dbReference>
<dbReference type="SUPFAM" id="SSF54001">
    <property type="entry name" value="Cysteine proteinases"/>
    <property type="match status" value="1"/>
</dbReference>
<dbReference type="SMART" id="SM00460">
    <property type="entry name" value="TGc"/>
    <property type="match status" value="1"/>
</dbReference>
<evidence type="ECO:0000256" key="1">
    <source>
        <dbReference type="SAM" id="MobiDB-lite"/>
    </source>
</evidence>
<feature type="transmembrane region" description="Helical" evidence="2">
    <location>
        <begin position="188"/>
        <end position="207"/>
    </location>
</feature>
<organism evidence="4 5">
    <name type="scientific">Agrococcus citreus</name>
    <dbReference type="NCBI Taxonomy" id="84643"/>
    <lineage>
        <taxon>Bacteria</taxon>
        <taxon>Bacillati</taxon>
        <taxon>Actinomycetota</taxon>
        <taxon>Actinomycetes</taxon>
        <taxon>Micrococcales</taxon>
        <taxon>Microbacteriaceae</taxon>
        <taxon>Agrococcus</taxon>
    </lineage>
</organism>
<keyword evidence="2" id="KW-0472">Membrane</keyword>
<feature type="transmembrane region" description="Helical" evidence="2">
    <location>
        <begin position="628"/>
        <end position="655"/>
    </location>
</feature>
<keyword evidence="5" id="KW-1185">Reference proteome</keyword>
<dbReference type="EMBL" id="BAAAKK010000004">
    <property type="protein sequence ID" value="GAA1422060.1"/>
    <property type="molecule type" value="Genomic_DNA"/>
</dbReference>
<feature type="transmembrane region" description="Helical" evidence="2">
    <location>
        <begin position="76"/>
        <end position="97"/>
    </location>
</feature>
<protein>
    <submittedName>
        <fullName evidence="4">Transglutaminase-like domain-containing protein</fullName>
    </submittedName>
</protein>
<dbReference type="InterPro" id="IPR038765">
    <property type="entry name" value="Papain-like_cys_pep_sf"/>
</dbReference>
<evidence type="ECO:0000256" key="2">
    <source>
        <dbReference type="SAM" id="Phobius"/>
    </source>
</evidence>
<dbReference type="Proteomes" id="UP001501266">
    <property type="component" value="Unassembled WGS sequence"/>
</dbReference>
<proteinExistence type="predicted"/>
<dbReference type="InterPro" id="IPR052901">
    <property type="entry name" value="Bact_TGase-like"/>
</dbReference>
<evidence type="ECO:0000259" key="3">
    <source>
        <dbReference type="SMART" id="SM00460"/>
    </source>
</evidence>
<accession>A0ABN1YT59</accession>
<feature type="transmembrane region" description="Helical" evidence="2">
    <location>
        <begin position="49"/>
        <end position="69"/>
    </location>
</feature>
<sequence length="778" mass="84261">MSDLPVHDPAARSDRLLPRTTTQAAIDCGAILLVMLAATLSFGPVFGGTAYLVAGLGATVLGIGVGVATSLRPLRGWLMTAAGIVLVLVVFGPALAVPRSTIAGVIPTLDAWRELLLGVVYSWKGLLTAEPPAEGFPSLLVVPFLTMLLCSSIATVLALRLRRGAPFAMLPGVVALVVGITFGTKIAFWPAALGVVVAGVIVAWCAWRRAGWRTGLNDEVEVTNDSRRRGRARRDRTRGAVAMIAGALLVAGLVSIPIQPHDRAVLRDVVEPPVELAEYPSPLAGYRNWLKNFEDETLLTVAGMPEDGRLRLATFDYYDGTVYAVAGAQQSSGSGSFARIGDEVLVQQSGTPATVRVEVQDYSGIWVPDVGFLQSLRFEGPRADDLQGSLHYNGQTGTAIALDGLGAGDAYELEAIVPTQPSNDELERATVTDLQVPDPAIVPDLLQAWVVQHGVNGRNQLENIQAMQRMMQAGSFSHGLEDDTIPSLAGHGASRVQSMFEQEVLVGDDEQYAVAFALALSRINVPSRVVMGLYPDDGFPGGDQSVELTGGDMHAWVEVPFEGLGWVRFDPTPPEDNDEIQPEPEPQPEPKPQVLQPPQPPEEPAEMSPDTVAEEGEEDEEELEDASWMLWLWIGGGALLVLLLLLLPFLVVGALKAARRKRRYRAERESQRLAGGWHEVIDEAVDLGLPVPAGVTRREVAAVVEDRYPRSRATEIGDFVDEGVFGPGEPDPRDVDAFWLDVERSVKGMRSEASARSRLLGRLSLRSFARRRRERRRR</sequence>
<feature type="compositionally biased region" description="Pro residues" evidence="1">
    <location>
        <begin position="583"/>
        <end position="602"/>
    </location>
</feature>
<feature type="region of interest" description="Disordered" evidence="1">
    <location>
        <begin position="567"/>
        <end position="621"/>
    </location>
</feature>
<feature type="transmembrane region" description="Helical" evidence="2">
    <location>
        <begin position="237"/>
        <end position="258"/>
    </location>
</feature>
<keyword evidence="2" id="KW-0812">Transmembrane</keyword>
<dbReference type="PANTHER" id="PTHR42736:SF1">
    <property type="entry name" value="PROTEIN-GLUTAMINE GAMMA-GLUTAMYLTRANSFERASE"/>
    <property type="match status" value="1"/>
</dbReference>
<feature type="transmembrane region" description="Helical" evidence="2">
    <location>
        <begin position="136"/>
        <end position="158"/>
    </location>
</feature>
<dbReference type="InterPro" id="IPR021878">
    <property type="entry name" value="TgpA_N"/>
</dbReference>
<dbReference type="PANTHER" id="PTHR42736">
    <property type="entry name" value="PROTEIN-GLUTAMINE GAMMA-GLUTAMYLTRANSFERASE"/>
    <property type="match status" value="1"/>
</dbReference>
<feature type="domain" description="Transglutaminase-like" evidence="3">
    <location>
        <begin position="501"/>
        <end position="573"/>
    </location>
</feature>
<comment type="caution">
    <text evidence="4">The sequence shown here is derived from an EMBL/GenBank/DDBJ whole genome shotgun (WGS) entry which is preliminary data.</text>
</comment>
<feature type="transmembrane region" description="Helical" evidence="2">
    <location>
        <begin position="165"/>
        <end position="182"/>
    </location>
</feature>
<keyword evidence="2" id="KW-1133">Transmembrane helix</keyword>
<evidence type="ECO:0000313" key="4">
    <source>
        <dbReference type="EMBL" id="GAA1422060.1"/>
    </source>
</evidence>
<dbReference type="InterPro" id="IPR002931">
    <property type="entry name" value="Transglutaminase-like"/>
</dbReference>
<feature type="compositionally biased region" description="Acidic residues" evidence="1">
    <location>
        <begin position="612"/>
        <end position="621"/>
    </location>
</feature>
<dbReference type="Pfam" id="PF01841">
    <property type="entry name" value="Transglut_core"/>
    <property type="match status" value="1"/>
</dbReference>
<gene>
    <name evidence="4" type="ORF">GCM10009640_14160</name>
</gene>